<dbReference type="Pfam" id="PF01464">
    <property type="entry name" value="SLT"/>
    <property type="match status" value="1"/>
</dbReference>
<protein>
    <submittedName>
        <fullName evidence="5">Lytic transglycosylase domain-containing protein</fullName>
    </submittedName>
</protein>
<comment type="similarity">
    <text evidence="1">Belongs to the transglycosylase Slt family.</text>
</comment>
<dbReference type="Proteomes" id="UP000249169">
    <property type="component" value="Unassembled WGS sequence"/>
</dbReference>
<name>A0A328C717_9DELT</name>
<evidence type="ECO:0000313" key="5">
    <source>
        <dbReference type="EMBL" id="RAL23745.1"/>
    </source>
</evidence>
<dbReference type="OrthoDB" id="9781970at2"/>
<comment type="caution">
    <text evidence="5">The sequence shown here is derived from an EMBL/GenBank/DDBJ whole genome shotgun (WGS) entry which is preliminary data.</text>
</comment>
<dbReference type="PANTHER" id="PTHR37423">
    <property type="entry name" value="SOLUBLE LYTIC MUREIN TRANSGLYCOSYLASE-RELATED"/>
    <property type="match status" value="1"/>
</dbReference>
<dbReference type="CDD" id="cd00254">
    <property type="entry name" value="LT-like"/>
    <property type="match status" value="1"/>
</dbReference>
<accession>A0A328C717</accession>
<keyword evidence="6" id="KW-1185">Reference proteome</keyword>
<evidence type="ECO:0000256" key="3">
    <source>
        <dbReference type="SAM" id="SignalP"/>
    </source>
</evidence>
<sequence length="236" mass="26120">MPGRTIAPWILSALATLWALPAAAQLYSYETPSGEVLITNERHPEYKLLEVLSEGPSPRRSTRTSSARAANQAARASPADADNEQAQEARARARRGLPSSFSERETYFDDLIQEAALAYDLPFGFIKAVIRIESAFQPQVVSHAGAMGLMQLMPRTAESLGVTNAFDARQNVFGGAKFLRILIDRYDGDINLILAAYNAGDVAVRRYDGIPYPQTREYVASVYHWYQVYSAQAEMP</sequence>
<organism evidence="5 6">
    <name type="scientific">Lujinxingia litoralis</name>
    <dbReference type="NCBI Taxonomy" id="2211119"/>
    <lineage>
        <taxon>Bacteria</taxon>
        <taxon>Deltaproteobacteria</taxon>
        <taxon>Bradymonadales</taxon>
        <taxon>Lujinxingiaceae</taxon>
        <taxon>Lujinxingia</taxon>
    </lineage>
</organism>
<dbReference type="SUPFAM" id="SSF53955">
    <property type="entry name" value="Lysozyme-like"/>
    <property type="match status" value="1"/>
</dbReference>
<feature type="chain" id="PRO_5016419025" evidence="3">
    <location>
        <begin position="25"/>
        <end position="236"/>
    </location>
</feature>
<evidence type="ECO:0000256" key="1">
    <source>
        <dbReference type="ARBA" id="ARBA00007734"/>
    </source>
</evidence>
<dbReference type="Gene3D" id="1.10.530.10">
    <property type="match status" value="1"/>
</dbReference>
<dbReference type="InterPro" id="IPR008258">
    <property type="entry name" value="Transglycosylase_SLT_dom_1"/>
</dbReference>
<evidence type="ECO:0000259" key="4">
    <source>
        <dbReference type="Pfam" id="PF01464"/>
    </source>
</evidence>
<evidence type="ECO:0000313" key="6">
    <source>
        <dbReference type="Proteomes" id="UP000249169"/>
    </source>
</evidence>
<dbReference type="AlphaFoldDB" id="A0A328C717"/>
<feature type="region of interest" description="Disordered" evidence="2">
    <location>
        <begin position="51"/>
        <end position="95"/>
    </location>
</feature>
<dbReference type="EMBL" id="QHKO01000002">
    <property type="protein sequence ID" value="RAL23745.1"/>
    <property type="molecule type" value="Genomic_DNA"/>
</dbReference>
<feature type="domain" description="Transglycosylase SLT" evidence="4">
    <location>
        <begin position="111"/>
        <end position="210"/>
    </location>
</feature>
<dbReference type="GO" id="GO:0000270">
    <property type="term" value="P:peptidoglycan metabolic process"/>
    <property type="evidence" value="ECO:0007669"/>
    <property type="project" value="InterPro"/>
</dbReference>
<evidence type="ECO:0000256" key="2">
    <source>
        <dbReference type="SAM" id="MobiDB-lite"/>
    </source>
</evidence>
<dbReference type="GO" id="GO:0008933">
    <property type="term" value="F:peptidoglycan lytic transglycosylase activity"/>
    <property type="evidence" value="ECO:0007669"/>
    <property type="project" value="InterPro"/>
</dbReference>
<gene>
    <name evidence="5" type="ORF">DL240_06200</name>
</gene>
<dbReference type="InterPro" id="IPR023346">
    <property type="entry name" value="Lysozyme-like_dom_sf"/>
</dbReference>
<feature type="signal peptide" evidence="3">
    <location>
        <begin position="1"/>
        <end position="24"/>
    </location>
</feature>
<dbReference type="RefSeq" id="WP_111729003.1">
    <property type="nucleotide sequence ID" value="NZ_QHKO01000002.1"/>
</dbReference>
<dbReference type="PROSITE" id="PS00922">
    <property type="entry name" value="TRANSGLYCOSYLASE"/>
    <property type="match status" value="1"/>
</dbReference>
<feature type="compositionally biased region" description="Low complexity" evidence="2">
    <location>
        <begin position="63"/>
        <end position="88"/>
    </location>
</feature>
<dbReference type="PANTHER" id="PTHR37423:SF2">
    <property type="entry name" value="MEMBRANE-BOUND LYTIC MUREIN TRANSGLYCOSYLASE C"/>
    <property type="match status" value="1"/>
</dbReference>
<keyword evidence="3" id="KW-0732">Signal</keyword>
<dbReference type="GO" id="GO:0016020">
    <property type="term" value="C:membrane"/>
    <property type="evidence" value="ECO:0007669"/>
    <property type="project" value="InterPro"/>
</dbReference>
<proteinExistence type="inferred from homology"/>
<dbReference type="InterPro" id="IPR000189">
    <property type="entry name" value="Transglyc_AS"/>
</dbReference>
<reference evidence="5 6" key="1">
    <citation type="submission" date="2018-05" db="EMBL/GenBank/DDBJ databases">
        <title>Lujinxingia marina gen. nov. sp. nov., a new facultative anaerobic member of the class Deltaproteobacteria, and proposal of Lujinxingaceae fam. nov.</title>
        <authorList>
            <person name="Li C.-M."/>
        </authorList>
    </citation>
    <scope>NUCLEOTIDE SEQUENCE [LARGE SCALE GENOMIC DNA]</scope>
    <source>
        <strain evidence="5 6">B210</strain>
    </source>
</reference>